<accession>A0A7R9B3L0</accession>
<proteinExistence type="predicted"/>
<sequence>MGCKKRKLWEKTIRNKSRRQHGRRALDKTKPRRDPRSTNLRVKLRIDSVSRVTCCHPWSQGLVRGASAHFVTLQTVLHLMTGLPMQLSSERQELTAREADYPDTAHSSPDLKNKVINTGWEEARDWLLLPSQFHRYSPGQCAADCVELHQIDLRKDITCRQYGVLYFTTPCSQH</sequence>
<feature type="compositionally biased region" description="Basic and acidic residues" evidence="1">
    <location>
        <begin position="24"/>
        <end position="36"/>
    </location>
</feature>
<evidence type="ECO:0000256" key="1">
    <source>
        <dbReference type="SAM" id="MobiDB-lite"/>
    </source>
</evidence>
<dbReference type="AlphaFoldDB" id="A0A7R9B3L0"/>
<feature type="region of interest" description="Disordered" evidence="1">
    <location>
        <begin position="15"/>
        <end position="37"/>
    </location>
</feature>
<reference evidence="2" key="1">
    <citation type="submission" date="2020-11" db="EMBL/GenBank/DDBJ databases">
        <authorList>
            <person name="Tran Van P."/>
        </authorList>
    </citation>
    <scope>NUCLEOTIDE SEQUENCE</scope>
</reference>
<name>A0A7R9B3L0_TIMSH</name>
<gene>
    <name evidence="2" type="ORF">TSIB3V08_LOCUS9333</name>
</gene>
<protein>
    <submittedName>
        <fullName evidence="2">Uncharacterized protein</fullName>
    </submittedName>
</protein>
<evidence type="ECO:0000313" key="2">
    <source>
        <dbReference type="EMBL" id="CAD7265292.1"/>
    </source>
</evidence>
<dbReference type="EMBL" id="OC005330">
    <property type="protein sequence ID" value="CAD7265292.1"/>
    <property type="molecule type" value="Genomic_DNA"/>
</dbReference>
<organism evidence="2">
    <name type="scientific">Timema shepardi</name>
    <name type="common">Walking stick</name>
    <dbReference type="NCBI Taxonomy" id="629360"/>
    <lineage>
        <taxon>Eukaryota</taxon>
        <taxon>Metazoa</taxon>
        <taxon>Ecdysozoa</taxon>
        <taxon>Arthropoda</taxon>
        <taxon>Hexapoda</taxon>
        <taxon>Insecta</taxon>
        <taxon>Pterygota</taxon>
        <taxon>Neoptera</taxon>
        <taxon>Polyneoptera</taxon>
        <taxon>Phasmatodea</taxon>
        <taxon>Timematodea</taxon>
        <taxon>Timematoidea</taxon>
        <taxon>Timematidae</taxon>
        <taxon>Timema</taxon>
    </lineage>
</organism>